<feature type="transmembrane region" description="Helical" evidence="1">
    <location>
        <begin position="99"/>
        <end position="117"/>
    </location>
</feature>
<keyword evidence="3" id="KW-1185">Reference proteome</keyword>
<feature type="transmembrane region" description="Helical" evidence="1">
    <location>
        <begin position="123"/>
        <end position="142"/>
    </location>
</feature>
<dbReference type="RefSeq" id="WP_110852455.1">
    <property type="nucleotide sequence ID" value="NZ_QKLZ01000006.1"/>
</dbReference>
<reference evidence="2 3" key="1">
    <citation type="submission" date="2016-10" db="EMBL/GenBank/DDBJ databases">
        <authorList>
            <person name="Cai Z."/>
        </authorList>
    </citation>
    <scope>NUCLEOTIDE SEQUENCE [LARGE SCALE GENOMIC DNA]</scope>
    <source>
        <strain evidence="2 3">CGMCC 1.10826</strain>
    </source>
</reference>
<evidence type="ECO:0000256" key="1">
    <source>
        <dbReference type="SAM" id="Phobius"/>
    </source>
</evidence>
<feature type="transmembrane region" description="Helical" evidence="1">
    <location>
        <begin position="55"/>
        <end position="78"/>
    </location>
</feature>
<dbReference type="AlphaFoldDB" id="A0A2Y9AD00"/>
<gene>
    <name evidence="2" type="ORF">SAMN05216184_10661</name>
</gene>
<keyword evidence="1" id="KW-0472">Membrane</keyword>
<evidence type="ECO:0000313" key="3">
    <source>
        <dbReference type="Proteomes" id="UP000250222"/>
    </source>
</evidence>
<sequence length="150" mass="15144">MESLSVPPDVRLARTVRALRDAVVGCGAACLGLAVVAAAILALSGSDPLLAGPTLTILGGGQLLALVGAAVAALGLRGALVGRPLADVVGATRARLRRVVRATLVWSVGAAVGWALADPARTVLFLALGAVTAQLAVVVLVLRRRLPREH</sequence>
<protein>
    <submittedName>
        <fullName evidence="2">Uncharacterized protein</fullName>
    </submittedName>
</protein>
<organism evidence="2 3">
    <name type="scientific">Georgenia satyanarayanai</name>
    <dbReference type="NCBI Taxonomy" id="860221"/>
    <lineage>
        <taxon>Bacteria</taxon>
        <taxon>Bacillati</taxon>
        <taxon>Actinomycetota</taxon>
        <taxon>Actinomycetes</taxon>
        <taxon>Micrococcales</taxon>
        <taxon>Bogoriellaceae</taxon>
        <taxon>Georgenia</taxon>
    </lineage>
</organism>
<accession>A0A2Y9AD00</accession>
<evidence type="ECO:0000313" key="2">
    <source>
        <dbReference type="EMBL" id="SSA42394.1"/>
    </source>
</evidence>
<name>A0A2Y9AD00_9MICO</name>
<proteinExistence type="predicted"/>
<keyword evidence="1" id="KW-1133">Transmembrane helix</keyword>
<feature type="transmembrane region" description="Helical" evidence="1">
    <location>
        <begin position="21"/>
        <end position="43"/>
    </location>
</feature>
<dbReference type="EMBL" id="UETB01000006">
    <property type="protein sequence ID" value="SSA42394.1"/>
    <property type="molecule type" value="Genomic_DNA"/>
</dbReference>
<keyword evidence="1" id="KW-0812">Transmembrane</keyword>
<dbReference type="Proteomes" id="UP000250222">
    <property type="component" value="Unassembled WGS sequence"/>
</dbReference>